<reference evidence="2 3" key="1">
    <citation type="submission" date="2024-03" db="EMBL/GenBank/DDBJ databases">
        <title>A high-quality draft genome sequence of Diaporthe vaccinii, a causative agent of upright dieback and viscid rot disease in cranberry plants.</title>
        <authorList>
            <person name="Sarrasin M."/>
            <person name="Lang B.F."/>
            <person name="Burger G."/>
        </authorList>
    </citation>
    <scope>NUCLEOTIDE SEQUENCE [LARGE SCALE GENOMIC DNA]</scope>
    <source>
        <strain evidence="2 3">IS7</strain>
    </source>
</reference>
<organism evidence="2 3">
    <name type="scientific">Diaporthe vaccinii</name>
    <dbReference type="NCBI Taxonomy" id="105482"/>
    <lineage>
        <taxon>Eukaryota</taxon>
        <taxon>Fungi</taxon>
        <taxon>Dikarya</taxon>
        <taxon>Ascomycota</taxon>
        <taxon>Pezizomycotina</taxon>
        <taxon>Sordariomycetes</taxon>
        <taxon>Sordariomycetidae</taxon>
        <taxon>Diaporthales</taxon>
        <taxon>Diaporthaceae</taxon>
        <taxon>Diaporthe</taxon>
        <taxon>Diaporthe eres species complex</taxon>
    </lineage>
</organism>
<gene>
    <name evidence="2" type="ORF">FJTKL_03653</name>
</gene>
<comment type="caution">
    <text evidence="2">The sequence shown here is derived from an EMBL/GenBank/DDBJ whole genome shotgun (WGS) entry which is preliminary data.</text>
</comment>
<name>A0ABR4DVK9_9PEZI</name>
<evidence type="ECO:0000313" key="3">
    <source>
        <dbReference type="Proteomes" id="UP001600888"/>
    </source>
</evidence>
<evidence type="ECO:0000313" key="2">
    <source>
        <dbReference type="EMBL" id="KAL2274110.1"/>
    </source>
</evidence>
<protein>
    <submittedName>
        <fullName evidence="2">Uncharacterized protein</fullName>
    </submittedName>
</protein>
<dbReference type="Proteomes" id="UP001600888">
    <property type="component" value="Unassembled WGS sequence"/>
</dbReference>
<evidence type="ECO:0000256" key="1">
    <source>
        <dbReference type="SAM" id="SignalP"/>
    </source>
</evidence>
<sequence length="279" mass="29224">MIELLFALLGGTTPADGTNPPPSSLSWTGEVAGHGVVTLYGDAGSVQEQIFALNPTLAEKYIPTTQFMSKIPPAYNASEVFAGPGSAYYYKSTPHDANDMAARDDVNMAKKLSDGFNPTDWYCGTFATGDSSEVYYVVSSVGSPGGQDPAKAMWTISGRLDGKPNCQRLGCAVIPGDPGSTARYGSTAVYWCNDNDFKVTTAAANLAAVAASIANGHQAFNFAGCCKKSQDIGSHKQFSGQMHLGNGTNINVGYGDCSKSDYFVNPSDLGYPGPLGSCI</sequence>
<feature type="signal peptide" evidence="1">
    <location>
        <begin position="1"/>
        <end position="17"/>
    </location>
</feature>
<proteinExistence type="predicted"/>
<dbReference type="EMBL" id="JBAWTH010000166">
    <property type="protein sequence ID" value="KAL2274110.1"/>
    <property type="molecule type" value="Genomic_DNA"/>
</dbReference>
<keyword evidence="3" id="KW-1185">Reference proteome</keyword>
<keyword evidence="1" id="KW-0732">Signal</keyword>
<feature type="chain" id="PRO_5045439239" evidence="1">
    <location>
        <begin position="18"/>
        <end position="279"/>
    </location>
</feature>
<accession>A0ABR4DVK9</accession>